<sequence length="566" mass="64696">MKSLLRIILILNICWGSAAQNLKLKIIGKTTAETVQIDSLQYTRSHNSLKTINEEINKATAALSQKGYIDIIASKTEKLNDSSYISTFSLGEKTDFIHITVPENFSVNKTLQSKNNIVIILYSKLDSFLNQTIQSLEEKGFALANVKLENIERVEHTLYADLKVELTQQRLLNGITIRYSDDGRKNKFPKGHLKQINRKYQKRLFNQKTVTEIHEDFGKFRFVNQIKFPEILFTKDSTTVFVYLEKTNANNFDGFLGFANNENNKIDLIGYLDVTLNNILSFGEQLALYWKSDGNDQKTFKGSFELPYLFKTPIGLKAQINIFRQDSTFQNTKTAIDLSYYINYSSRFYLGYQATESSDIQNSVGTSISDFNNSFVTSSFEYIKPDRSDSNFPVETKFQITTGVGSRAISEAPENSSDKQFTINLQAIHNFYLNKKNSIYINSQNYYLQSDRYLTNELFRFGGLNSIRGFAENSLEAYFSSTVQTEYRYVIAPTLYTHTILDYSIFKNKPFLDAADVTENLFGFGMGLGLQTFNGLFKLSVANGRAKNQPFQFSNTIVHISYNVKF</sequence>
<evidence type="ECO:0000313" key="1">
    <source>
        <dbReference type="EMBL" id="SHG46281.1"/>
    </source>
</evidence>
<proteinExistence type="predicted"/>
<accession>A0A1M5K0H7</accession>
<dbReference type="AlphaFoldDB" id="A0A1M5K0H7"/>
<name>A0A1M5K0H7_9FLAO</name>
<reference evidence="2" key="1">
    <citation type="submission" date="2016-11" db="EMBL/GenBank/DDBJ databases">
        <authorList>
            <person name="Varghese N."/>
            <person name="Submissions S."/>
        </authorList>
    </citation>
    <scope>NUCLEOTIDE SEQUENCE [LARGE SCALE GENOMIC DNA]</scope>
    <source>
        <strain evidence="2">DSM 17659</strain>
    </source>
</reference>
<protein>
    <recommendedName>
        <fullName evidence="3">Outer membrane protein assembly factor BamA</fullName>
    </recommendedName>
</protein>
<dbReference type="OrthoDB" id="9811416at2"/>
<organism evidence="1 2">
    <name type="scientific">Flavobacterium micromati</name>
    <dbReference type="NCBI Taxonomy" id="229205"/>
    <lineage>
        <taxon>Bacteria</taxon>
        <taxon>Pseudomonadati</taxon>
        <taxon>Bacteroidota</taxon>
        <taxon>Flavobacteriia</taxon>
        <taxon>Flavobacteriales</taxon>
        <taxon>Flavobacteriaceae</taxon>
        <taxon>Flavobacterium</taxon>
    </lineage>
</organism>
<evidence type="ECO:0008006" key="3">
    <source>
        <dbReference type="Google" id="ProtNLM"/>
    </source>
</evidence>
<dbReference type="STRING" id="229205.SAMN05444372_10679"/>
<dbReference type="EMBL" id="FQWF01000006">
    <property type="protein sequence ID" value="SHG46281.1"/>
    <property type="molecule type" value="Genomic_DNA"/>
</dbReference>
<evidence type="ECO:0000313" key="2">
    <source>
        <dbReference type="Proteomes" id="UP000184020"/>
    </source>
</evidence>
<dbReference type="Gene3D" id="2.40.160.50">
    <property type="entry name" value="membrane protein fhac: a member of the omp85/tpsb transporter family"/>
    <property type="match status" value="1"/>
</dbReference>
<dbReference type="RefSeq" id="WP_073018938.1">
    <property type="nucleotide sequence ID" value="NZ_FQWF01000006.1"/>
</dbReference>
<gene>
    <name evidence="1" type="ORF">SAMN05444372_10679</name>
</gene>
<dbReference type="Proteomes" id="UP000184020">
    <property type="component" value="Unassembled WGS sequence"/>
</dbReference>
<keyword evidence="2" id="KW-1185">Reference proteome</keyword>